<dbReference type="Gene3D" id="3.30.60.30">
    <property type="match status" value="1"/>
</dbReference>
<reference evidence="4" key="1">
    <citation type="submission" date="2017-03" db="EMBL/GenBank/DDBJ databases">
        <title>Phytopthora megakarya and P. palmivora, two closely related causual agents of cacao black pod achieved similar genome size and gene model numbers by different mechanisms.</title>
        <authorList>
            <person name="Ali S."/>
            <person name="Shao J."/>
            <person name="Larry D.J."/>
            <person name="Kronmiller B."/>
            <person name="Shen D."/>
            <person name="Strem M.D."/>
            <person name="Melnick R.L."/>
            <person name="Guiltinan M.J."/>
            <person name="Tyler B.M."/>
            <person name="Meinhardt L.W."/>
            <person name="Bailey B.A."/>
        </authorList>
    </citation>
    <scope>NUCLEOTIDE SEQUENCE [LARGE SCALE GENOMIC DNA]</scope>
    <source>
        <strain evidence="4">zdho120</strain>
    </source>
</reference>
<dbReference type="CDD" id="cd00104">
    <property type="entry name" value="KAZAL_FS"/>
    <property type="match status" value="1"/>
</dbReference>
<dbReference type="OrthoDB" id="88605at2759"/>
<dbReference type="InterPro" id="IPR036058">
    <property type="entry name" value="Kazal_dom_sf"/>
</dbReference>
<dbReference type="Pfam" id="PF07648">
    <property type="entry name" value="Kazal_2"/>
    <property type="match status" value="1"/>
</dbReference>
<feature type="compositionally biased region" description="Basic and acidic residues" evidence="1">
    <location>
        <begin position="18"/>
        <end position="28"/>
    </location>
</feature>
<evidence type="ECO:0000256" key="1">
    <source>
        <dbReference type="SAM" id="MobiDB-lite"/>
    </source>
</evidence>
<evidence type="ECO:0000313" key="4">
    <source>
        <dbReference type="Proteomes" id="UP000198211"/>
    </source>
</evidence>
<sequence length="95" mass="10372">MSSTAAQFPPVTPFPTKGPEDPRDRDAPVRNLAECDFECPETLAFVCGTDDLGYTNECYLRRESCKHPELNLKVKLNEECPSPPPAEGVTGTSGQ</sequence>
<name>A0A225WAX7_9STRA</name>
<dbReference type="SUPFAM" id="SSF100895">
    <property type="entry name" value="Kazal-type serine protease inhibitors"/>
    <property type="match status" value="1"/>
</dbReference>
<dbReference type="InterPro" id="IPR002350">
    <property type="entry name" value="Kazal_dom"/>
</dbReference>
<comment type="caution">
    <text evidence="3">The sequence shown here is derived from an EMBL/GenBank/DDBJ whole genome shotgun (WGS) entry which is preliminary data.</text>
</comment>
<gene>
    <name evidence="3" type="ORF">PHMEG_00011563</name>
</gene>
<dbReference type="SMART" id="SM00280">
    <property type="entry name" value="KAZAL"/>
    <property type="match status" value="1"/>
</dbReference>
<organism evidence="3 4">
    <name type="scientific">Phytophthora megakarya</name>
    <dbReference type="NCBI Taxonomy" id="4795"/>
    <lineage>
        <taxon>Eukaryota</taxon>
        <taxon>Sar</taxon>
        <taxon>Stramenopiles</taxon>
        <taxon>Oomycota</taxon>
        <taxon>Peronosporomycetes</taxon>
        <taxon>Peronosporales</taxon>
        <taxon>Peronosporaceae</taxon>
        <taxon>Phytophthora</taxon>
    </lineage>
</organism>
<keyword evidence="4" id="KW-1185">Reference proteome</keyword>
<dbReference type="AlphaFoldDB" id="A0A225WAX7"/>
<proteinExistence type="predicted"/>
<dbReference type="Proteomes" id="UP000198211">
    <property type="component" value="Unassembled WGS sequence"/>
</dbReference>
<accession>A0A225WAX7</accession>
<dbReference type="EMBL" id="NBNE01001240">
    <property type="protein sequence ID" value="OWZ14883.1"/>
    <property type="molecule type" value="Genomic_DNA"/>
</dbReference>
<dbReference type="PROSITE" id="PS51465">
    <property type="entry name" value="KAZAL_2"/>
    <property type="match status" value="1"/>
</dbReference>
<feature type="region of interest" description="Disordered" evidence="1">
    <location>
        <begin position="1"/>
        <end position="29"/>
    </location>
</feature>
<evidence type="ECO:0000259" key="2">
    <source>
        <dbReference type="PROSITE" id="PS51465"/>
    </source>
</evidence>
<feature type="domain" description="Kazal-like" evidence="2">
    <location>
        <begin position="29"/>
        <end position="82"/>
    </location>
</feature>
<protein>
    <submittedName>
        <fullName evidence="3">Kazal-type serine proteinase inhibitor</fullName>
    </submittedName>
</protein>
<evidence type="ECO:0000313" key="3">
    <source>
        <dbReference type="EMBL" id="OWZ14883.1"/>
    </source>
</evidence>